<feature type="region of interest" description="Disordered" evidence="8">
    <location>
        <begin position="659"/>
        <end position="684"/>
    </location>
</feature>
<feature type="region of interest" description="Disordered" evidence="8">
    <location>
        <begin position="729"/>
        <end position="772"/>
    </location>
</feature>
<feature type="compositionally biased region" description="Basic and acidic residues" evidence="8">
    <location>
        <begin position="407"/>
        <end position="416"/>
    </location>
</feature>
<evidence type="ECO:0000259" key="9">
    <source>
        <dbReference type="PROSITE" id="PS50011"/>
    </source>
</evidence>
<feature type="region of interest" description="Disordered" evidence="8">
    <location>
        <begin position="386"/>
        <end position="486"/>
    </location>
</feature>
<feature type="compositionally biased region" description="Polar residues" evidence="8">
    <location>
        <begin position="516"/>
        <end position="527"/>
    </location>
</feature>
<keyword evidence="3" id="KW-0723">Serine/threonine-protein kinase</keyword>
<feature type="region of interest" description="Disordered" evidence="8">
    <location>
        <begin position="1155"/>
        <end position="1178"/>
    </location>
</feature>
<evidence type="ECO:0000256" key="2">
    <source>
        <dbReference type="ARBA" id="ARBA00010791"/>
    </source>
</evidence>
<comment type="caution">
    <text evidence="10">The sequence shown here is derived from an EMBL/GenBank/DDBJ whole genome shotgun (WGS) entry which is preliminary data.</text>
</comment>
<feature type="compositionally biased region" description="Basic and acidic residues" evidence="8">
    <location>
        <begin position="570"/>
        <end position="593"/>
    </location>
</feature>
<dbReference type="Pfam" id="PF00069">
    <property type="entry name" value="Pkinase"/>
    <property type="match status" value="1"/>
</dbReference>
<evidence type="ECO:0000313" key="11">
    <source>
        <dbReference type="Proteomes" id="UP000663841"/>
    </source>
</evidence>
<feature type="compositionally biased region" description="Low complexity" evidence="8">
    <location>
        <begin position="472"/>
        <end position="482"/>
    </location>
</feature>
<feature type="compositionally biased region" description="Low complexity" evidence="8">
    <location>
        <begin position="433"/>
        <end position="444"/>
    </location>
</feature>
<dbReference type="InterPro" id="IPR011009">
    <property type="entry name" value="Kinase-like_dom_sf"/>
</dbReference>
<dbReference type="InterPro" id="IPR000719">
    <property type="entry name" value="Prot_kinase_dom"/>
</dbReference>
<dbReference type="GO" id="GO:0005737">
    <property type="term" value="C:cytoplasm"/>
    <property type="evidence" value="ECO:0007669"/>
    <property type="project" value="TreeGrafter"/>
</dbReference>
<dbReference type="PANTHER" id="PTHR24346">
    <property type="entry name" value="MAP/MICROTUBULE AFFINITY-REGULATING KINASE"/>
    <property type="match status" value="1"/>
</dbReference>
<gene>
    <name evidence="10" type="ORF">RDB_LOCUS106834</name>
</gene>
<proteinExistence type="inferred from homology"/>
<organism evidence="10 11">
    <name type="scientific">Rhizoctonia solani</name>
    <dbReference type="NCBI Taxonomy" id="456999"/>
    <lineage>
        <taxon>Eukaryota</taxon>
        <taxon>Fungi</taxon>
        <taxon>Dikarya</taxon>
        <taxon>Basidiomycota</taxon>
        <taxon>Agaricomycotina</taxon>
        <taxon>Agaricomycetes</taxon>
        <taxon>Cantharellales</taxon>
        <taxon>Ceratobasidiaceae</taxon>
        <taxon>Rhizoctonia</taxon>
    </lineage>
</organism>
<dbReference type="GO" id="GO:0005524">
    <property type="term" value="F:ATP binding"/>
    <property type="evidence" value="ECO:0007669"/>
    <property type="project" value="UniProtKB-KW"/>
</dbReference>
<dbReference type="GO" id="GO:0019722">
    <property type="term" value="P:calcium-mediated signaling"/>
    <property type="evidence" value="ECO:0007669"/>
    <property type="project" value="InterPro"/>
</dbReference>
<dbReference type="PROSITE" id="PS00108">
    <property type="entry name" value="PROTEIN_KINASE_ST"/>
    <property type="match status" value="1"/>
</dbReference>
<keyword evidence="4" id="KW-0808">Transferase</keyword>
<dbReference type="Proteomes" id="UP000663841">
    <property type="component" value="Unassembled WGS sequence"/>
</dbReference>
<name>A0A8H3AZI9_9AGAM</name>
<dbReference type="PROSITE" id="PS50011">
    <property type="entry name" value="PROTEIN_KINASE_DOM"/>
    <property type="match status" value="1"/>
</dbReference>
<evidence type="ECO:0000256" key="6">
    <source>
        <dbReference type="ARBA" id="ARBA00022777"/>
    </source>
</evidence>
<dbReference type="SUPFAM" id="SSF56112">
    <property type="entry name" value="Protein kinase-like (PK-like)"/>
    <property type="match status" value="1"/>
</dbReference>
<evidence type="ECO:0000313" key="10">
    <source>
        <dbReference type="EMBL" id="CAE6444300.1"/>
    </source>
</evidence>
<dbReference type="GO" id="GO:0004674">
    <property type="term" value="F:protein serine/threonine kinase activity"/>
    <property type="evidence" value="ECO:0007669"/>
    <property type="project" value="UniProtKB-KW"/>
</dbReference>
<dbReference type="Pfam" id="PF04847">
    <property type="entry name" value="Calcipressin"/>
    <property type="match status" value="1"/>
</dbReference>
<protein>
    <recommendedName>
        <fullName evidence="9">Protein kinase domain-containing protein</fullName>
    </recommendedName>
</protein>
<accession>A0A8H3AZI9</accession>
<dbReference type="SMART" id="SM00220">
    <property type="entry name" value="S_TKc"/>
    <property type="match status" value="1"/>
</dbReference>
<feature type="compositionally biased region" description="Basic and acidic residues" evidence="8">
    <location>
        <begin position="810"/>
        <end position="822"/>
    </location>
</feature>
<evidence type="ECO:0000256" key="1">
    <source>
        <dbReference type="ARBA" id="ARBA00008209"/>
    </source>
</evidence>
<dbReference type="Gene3D" id="1.10.510.10">
    <property type="entry name" value="Transferase(Phosphotransferase) domain 1"/>
    <property type="match status" value="1"/>
</dbReference>
<dbReference type="InterPro" id="IPR006931">
    <property type="entry name" value="Calcipressin"/>
</dbReference>
<keyword evidence="7" id="KW-0067">ATP-binding</keyword>
<dbReference type="PANTHER" id="PTHR24346:SF82">
    <property type="entry name" value="KP78A-RELATED"/>
    <property type="match status" value="1"/>
</dbReference>
<feature type="region of interest" description="Disordered" evidence="8">
    <location>
        <begin position="1"/>
        <end position="22"/>
    </location>
</feature>
<comment type="similarity">
    <text evidence="2">Belongs to the protein kinase superfamily. CAMK Ser/Thr protein kinase family. NIM1 subfamily.</text>
</comment>
<evidence type="ECO:0000256" key="8">
    <source>
        <dbReference type="SAM" id="MobiDB-lite"/>
    </source>
</evidence>
<feature type="domain" description="Protein kinase" evidence="9">
    <location>
        <begin position="782"/>
        <end position="1156"/>
    </location>
</feature>
<evidence type="ECO:0000256" key="5">
    <source>
        <dbReference type="ARBA" id="ARBA00022741"/>
    </source>
</evidence>
<comment type="similarity">
    <text evidence="1">Belongs to the RCAN family.</text>
</comment>
<keyword evidence="6" id="KW-0418">Kinase</keyword>
<dbReference type="InterPro" id="IPR008271">
    <property type="entry name" value="Ser/Thr_kinase_AS"/>
</dbReference>
<evidence type="ECO:0000256" key="4">
    <source>
        <dbReference type="ARBA" id="ARBA00022679"/>
    </source>
</evidence>
<evidence type="ECO:0000256" key="3">
    <source>
        <dbReference type="ARBA" id="ARBA00022527"/>
    </source>
</evidence>
<dbReference type="AlphaFoldDB" id="A0A8H3AZI9"/>
<evidence type="ECO:0000256" key="7">
    <source>
        <dbReference type="ARBA" id="ARBA00022840"/>
    </source>
</evidence>
<feature type="region of interest" description="Disordered" evidence="8">
    <location>
        <begin position="805"/>
        <end position="870"/>
    </location>
</feature>
<sequence>MHQSDVNHAPAPPPASEPPATNTLIIPSLPASFFDPLVLQALRGLFASYGHLHTWAPLRGLARIILVYWDDKCAEEAKLGTDTLSLGHDSQGPGFVLRVFRGAPTPTRITQPVTLAVPALEKNFLISPPGSPPVGWEPVVEDPPNKDALASDLIDALRRLQLSREGGVEVLVSSNESGVPAVHLEGEWDGTEPVGGIGMVKATVASMGGSGSGIATPVGSSWLDGERISVQRIPTPRPPLPHESTWISLSAPPPAVAGYDWIGPDHLLAVIYLSAANIPMNTNTMEAPVPPPPLTWRFDTTTTPATPLKLDIANLSPVELSSDPRDLHRLPTPDPSRAYNSSLGSNLASILSPDNDAAGIETVQNSPKTAKLSALHLNTHDFNLGKLAPPSTRISPLPSPTGTASEYGRRLGEHSPTRGGGTLSPTESNDSPGSTTSRTSAFFGSGFGSVGPPPAPPTPLVKSKSISRLHASRSSTLSTSSAPNNNEASTFAFNSGIGGANINRSVSDSRFRQPSRKSTANDSFFSQSAASLTPAPPPSLSRRPSAKSQHGRRPATPERDSDPSGSLSPDRARLPPRERFFPSRSNVDRRDQWEEAMAGTSPPGYGSPPGMGLSGFGSANNLTAGLGSWEGRPWGGSQASTGWSGGSSRGVSPARPETRAFVDLDDDGGVGGSTKPKRRSLEEQTRPLAELLNAKDKPMSTLAADWRALANENTPRPIAASLPIPIGLSPHKKPVRSAHAAGAGHHPPLHREHSNLHPSSPSAPRPPSPRAGTLLCDADVKLRLKSQLGVGAFSCVWLAEDEQGSLAAGGDRRGHSTSEAKRRRDRRMHGLRPSALGPRMNGVANGEKTDEVKSKSAEPGDTARGRDIVRQQSPLLIESSPVATFDTLVENGAPGRLVAVKMMDRALCDVNDRTRISFVREVEVLRHISHPSIVAYLHSFTTRTHHCLVVEHIAGGELFDLINKEENQNKMSESLLRRLWGELCRAVGWMHSVALVHRDIKLENILVTTNPFTNPVPPLTTPLLKLTDFGLSRFIDPDNPELTTRCGSEEYAAPEIIMGAPYDGRETDAWACGVVLFALCTGVLPFADATGVSPAPSTHSAHSPTQARRSYLLRIAQCQYDPRELGEGVRRIVGRLLVRSPEKRAKIAELWSDPWMRGAGAPPPPPGWSDNGQEAHEVNGEEHEAAFLVDKEGIANVARQEIPVV</sequence>
<keyword evidence="5" id="KW-0547">Nucleotide-binding</keyword>
<feature type="compositionally biased region" description="Polar residues" evidence="8">
    <location>
        <begin position="423"/>
        <end position="432"/>
    </location>
</feature>
<feature type="region of interest" description="Disordered" evidence="8">
    <location>
        <begin position="504"/>
        <end position="611"/>
    </location>
</feature>
<dbReference type="EMBL" id="CAJMWW010000103">
    <property type="protein sequence ID" value="CAE6444300.1"/>
    <property type="molecule type" value="Genomic_DNA"/>
</dbReference>
<feature type="compositionally biased region" description="Basic and acidic residues" evidence="8">
    <location>
        <begin position="847"/>
        <end position="869"/>
    </location>
</feature>
<reference evidence="10" key="1">
    <citation type="submission" date="2021-01" db="EMBL/GenBank/DDBJ databases">
        <authorList>
            <person name="Kaushik A."/>
        </authorList>
    </citation>
    <scope>NUCLEOTIDE SEQUENCE</scope>
    <source>
        <strain evidence="10">AG3-T5</strain>
    </source>
</reference>